<accession>C2G331</accession>
<keyword evidence="6 10" id="KW-0798">TonB box</keyword>
<keyword evidence="3" id="KW-1134">Transmembrane beta strand</keyword>
<feature type="domain" description="TonB-dependent receptor plug" evidence="13">
    <location>
        <begin position="134"/>
        <end position="267"/>
    </location>
</feature>
<proteinExistence type="inferred from homology"/>
<feature type="chain" id="PRO_5002914295" evidence="11">
    <location>
        <begin position="24"/>
        <end position="925"/>
    </location>
</feature>
<evidence type="ECO:0000256" key="11">
    <source>
        <dbReference type="SAM" id="SignalP"/>
    </source>
</evidence>
<dbReference type="InterPro" id="IPR000531">
    <property type="entry name" value="Beta-barrel_TonB"/>
</dbReference>
<evidence type="ECO:0000256" key="9">
    <source>
        <dbReference type="ARBA" id="ARBA00023237"/>
    </source>
</evidence>
<evidence type="ECO:0000256" key="6">
    <source>
        <dbReference type="ARBA" id="ARBA00023077"/>
    </source>
</evidence>
<dbReference type="InterPro" id="IPR036942">
    <property type="entry name" value="Beta-barrel_TonB_sf"/>
</dbReference>
<evidence type="ECO:0000313" key="14">
    <source>
        <dbReference type="EMBL" id="EEI90400.1"/>
    </source>
</evidence>
<evidence type="ECO:0000256" key="1">
    <source>
        <dbReference type="ARBA" id="ARBA00004571"/>
    </source>
</evidence>
<protein>
    <submittedName>
        <fullName evidence="14">TonB-dependent receptor</fullName>
    </submittedName>
</protein>
<feature type="domain" description="TonB-dependent receptor-like beta-barrel" evidence="12">
    <location>
        <begin position="325"/>
        <end position="798"/>
    </location>
</feature>
<feature type="signal peptide" evidence="11">
    <location>
        <begin position="1"/>
        <end position="23"/>
    </location>
</feature>
<evidence type="ECO:0000256" key="8">
    <source>
        <dbReference type="ARBA" id="ARBA00023170"/>
    </source>
</evidence>
<sequence length="925" mass="103623">MKKLLLFSTLLSFNSLFVLPLEAQQAAGQQQKRTQTSNQQDLRGYVGQFKNRSPLPGATVQILELGLFTKTDASGNFSFSKIPNGKYTIQVQFLGMLEEEEQIALPSGPLQFLLKENSITLKDVVVIAKEQRKDGATSTVISRKAIEHMQATHLGEVLQLLPGAVVTNPDFTNVNKTSIRQYTGDRAYSGQNTSSLGTSVIINGAPLSNNANLQAMNTVTSGVLAAFSTSSGMGTDMRQLSADNIESVEVIRGIPSVEYGDLTSGAVLVTTKAGKEPLQVKARINPKLTQFWAGQGFNLGERSGNLFVDLDFTKAYDKQITAYSAYERMKGTAQYSNTFGQDRPLYTNTTFSFGTNLDDTKVDPDYQAEQVINKAQNYNYEFATNGKWKLDQRFARNINYTLSANYAFQKGYQQRLQTLSVSAVSQATEDITQEVSYLPSTFLNQLWIEGKPFNIFARLSDDFYFKTGSGTHRILLGGDYRLDANYGAGRTVDPNNPYRSSDPFGFRPRAFKDIPALHQMGLYMEDRFSMQIADRNLHIQAGLRWDQVQPFTNNTLSALSPRINASFEIIKNLTLRGGYGITAKSPTLLYLYPDRAYYDAFSLNYYKENPAEALALVTTRVFDTANPDLKMTKTSKKEIGLDFFSGKRRFSVNGYYEQTKNGYEMNTNLNSVQFVGIPIYTVQSAPAGSKPILSPDVTTSTFVATYNSPSNSNDILNKGIEFDFDFGRFDNIRTSFVLNGAYLSTKSMSNTPYILLQNVASQSPTRIGVFEARGMEQQRFVTTLRAVHNIPELRFIISASAQTIWKDQHKFVNYSSIPTGYIPVGQAGSTPQIINFTEAERNAITEADRDIYLSLNDGYYKSESWKPLWLFNVKLTKEFANNMGFSFYANNVFNHRPLEASSRYPQEYSKRNIPMFYGTEISIKF</sequence>
<dbReference type="InterPro" id="IPR037066">
    <property type="entry name" value="Plug_dom_sf"/>
</dbReference>
<keyword evidence="8 14" id="KW-0675">Receptor</keyword>
<dbReference type="SUPFAM" id="SSF56935">
    <property type="entry name" value="Porins"/>
    <property type="match status" value="1"/>
</dbReference>
<dbReference type="GO" id="GO:0015344">
    <property type="term" value="F:siderophore uptake transmembrane transporter activity"/>
    <property type="evidence" value="ECO:0007669"/>
    <property type="project" value="TreeGrafter"/>
</dbReference>
<dbReference type="InterPro" id="IPR012910">
    <property type="entry name" value="Plug_dom"/>
</dbReference>
<evidence type="ECO:0000256" key="2">
    <source>
        <dbReference type="ARBA" id="ARBA00022448"/>
    </source>
</evidence>
<dbReference type="GO" id="GO:0044718">
    <property type="term" value="P:siderophore transmembrane transport"/>
    <property type="evidence" value="ECO:0007669"/>
    <property type="project" value="TreeGrafter"/>
</dbReference>
<dbReference type="Proteomes" id="UP000006241">
    <property type="component" value="Unassembled WGS sequence"/>
</dbReference>
<comment type="caution">
    <text evidence="14">The sequence shown here is derived from an EMBL/GenBank/DDBJ whole genome shotgun (WGS) entry which is preliminary data.</text>
</comment>
<evidence type="ECO:0000256" key="3">
    <source>
        <dbReference type="ARBA" id="ARBA00022452"/>
    </source>
</evidence>
<dbReference type="InterPro" id="IPR008969">
    <property type="entry name" value="CarboxyPept-like_regulatory"/>
</dbReference>
<name>C2G331_SPHSI</name>
<dbReference type="Pfam" id="PF13715">
    <property type="entry name" value="CarbopepD_reg_2"/>
    <property type="match status" value="1"/>
</dbReference>
<dbReference type="AlphaFoldDB" id="C2G331"/>
<evidence type="ECO:0000259" key="12">
    <source>
        <dbReference type="Pfam" id="PF00593"/>
    </source>
</evidence>
<dbReference type="Gene3D" id="2.60.40.1120">
    <property type="entry name" value="Carboxypeptidase-like, regulatory domain"/>
    <property type="match status" value="1"/>
</dbReference>
<dbReference type="HOGENOM" id="CLU_013529_0_0_10"/>
<keyword evidence="7 10" id="KW-0472">Membrane</keyword>
<keyword evidence="9" id="KW-0998">Cell outer membrane</keyword>
<dbReference type="Pfam" id="PF00593">
    <property type="entry name" value="TonB_dep_Rec_b-barrel"/>
    <property type="match status" value="1"/>
</dbReference>
<dbReference type="SUPFAM" id="SSF49464">
    <property type="entry name" value="Carboxypeptidase regulatory domain-like"/>
    <property type="match status" value="1"/>
</dbReference>
<dbReference type="Gene3D" id="2.40.170.20">
    <property type="entry name" value="TonB-dependent receptor, beta-barrel domain"/>
    <property type="match status" value="1"/>
</dbReference>
<organism evidence="14 15">
    <name type="scientific">Sphingobacterium spiritivorum ATCC 33300</name>
    <dbReference type="NCBI Taxonomy" id="525372"/>
    <lineage>
        <taxon>Bacteria</taxon>
        <taxon>Pseudomonadati</taxon>
        <taxon>Bacteroidota</taxon>
        <taxon>Sphingobacteriia</taxon>
        <taxon>Sphingobacteriales</taxon>
        <taxon>Sphingobacteriaceae</taxon>
        <taxon>Sphingobacterium</taxon>
    </lineage>
</organism>
<dbReference type="PANTHER" id="PTHR30069">
    <property type="entry name" value="TONB-DEPENDENT OUTER MEMBRANE RECEPTOR"/>
    <property type="match status" value="1"/>
</dbReference>
<dbReference type="InterPro" id="IPR039426">
    <property type="entry name" value="TonB-dep_rcpt-like"/>
</dbReference>
<keyword evidence="4" id="KW-0812">Transmembrane</keyword>
<dbReference type="PANTHER" id="PTHR30069:SF29">
    <property type="entry name" value="HEMOGLOBIN AND HEMOGLOBIN-HAPTOGLOBIN-BINDING PROTEIN 1-RELATED"/>
    <property type="match status" value="1"/>
</dbReference>
<dbReference type="EMBL" id="ACHB01000091">
    <property type="protein sequence ID" value="EEI90400.1"/>
    <property type="molecule type" value="Genomic_DNA"/>
</dbReference>
<comment type="similarity">
    <text evidence="10">Belongs to the TonB-dependent receptor family.</text>
</comment>
<dbReference type="RefSeq" id="WP_003003153.1">
    <property type="nucleotide sequence ID" value="NZ_GG668630.1"/>
</dbReference>
<evidence type="ECO:0000256" key="7">
    <source>
        <dbReference type="ARBA" id="ARBA00023136"/>
    </source>
</evidence>
<keyword evidence="2" id="KW-0813">Transport</keyword>
<evidence type="ECO:0000256" key="10">
    <source>
        <dbReference type="RuleBase" id="RU003357"/>
    </source>
</evidence>
<dbReference type="Gene3D" id="2.170.130.10">
    <property type="entry name" value="TonB-dependent receptor, plug domain"/>
    <property type="match status" value="1"/>
</dbReference>
<dbReference type="GO" id="GO:0009279">
    <property type="term" value="C:cell outer membrane"/>
    <property type="evidence" value="ECO:0007669"/>
    <property type="project" value="UniProtKB-SubCell"/>
</dbReference>
<evidence type="ECO:0000313" key="15">
    <source>
        <dbReference type="Proteomes" id="UP000006241"/>
    </source>
</evidence>
<comment type="subcellular location">
    <subcellularLocation>
        <location evidence="1">Cell outer membrane</location>
        <topology evidence="1">Multi-pass membrane protein</topology>
    </subcellularLocation>
</comment>
<gene>
    <name evidence="14" type="ORF">HMPREF0765_3987</name>
</gene>
<keyword evidence="5 11" id="KW-0732">Signal</keyword>
<dbReference type="Pfam" id="PF07715">
    <property type="entry name" value="Plug"/>
    <property type="match status" value="1"/>
</dbReference>
<reference evidence="14 15" key="1">
    <citation type="submission" date="2009-01" db="EMBL/GenBank/DDBJ databases">
        <authorList>
            <person name="Qin X."/>
            <person name="Bachman B."/>
            <person name="Battles P."/>
            <person name="Bell A."/>
            <person name="Bess C."/>
            <person name="Bickham C."/>
            <person name="Chaboub L."/>
            <person name="Chen D."/>
            <person name="Coyle M."/>
            <person name="Deiros D.R."/>
            <person name="Dinh H."/>
            <person name="Forbes L."/>
            <person name="Fowler G."/>
            <person name="Francisco L."/>
            <person name="Fu Q."/>
            <person name="Gubbala S."/>
            <person name="Hale W."/>
            <person name="Han Y."/>
            <person name="Hemphill L."/>
            <person name="Highlander S.K."/>
            <person name="Hirani K."/>
            <person name="Hogues M."/>
            <person name="Jackson L."/>
            <person name="Jakkamsetti A."/>
            <person name="Javaid M."/>
            <person name="Jiang H."/>
            <person name="Korchina V."/>
            <person name="Kovar C."/>
            <person name="Lara F."/>
            <person name="Lee S."/>
            <person name="Mata R."/>
            <person name="Mathew T."/>
            <person name="Moen C."/>
            <person name="Morales K."/>
            <person name="Munidasa M."/>
            <person name="Nazareth L."/>
            <person name="Ngo R."/>
            <person name="Nguyen L."/>
            <person name="Okwuonu G."/>
            <person name="Ongeri F."/>
            <person name="Patil S."/>
            <person name="Petrosino J."/>
            <person name="Pham C."/>
            <person name="Pham P."/>
            <person name="Pu L.-L."/>
            <person name="Puazo M."/>
            <person name="Raj R."/>
            <person name="Reid J."/>
            <person name="Rouhana J."/>
            <person name="Saada N."/>
            <person name="Shang Y."/>
            <person name="Simmons D."/>
            <person name="Thornton R."/>
            <person name="Warren J."/>
            <person name="Weissenberger G."/>
            <person name="Zhang J."/>
            <person name="Zhang L."/>
            <person name="Zhou C."/>
            <person name="Zhu D."/>
            <person name="Muzny D."/>
            <person name="Worley K."/>
            <person name="Gibbs R."/>
        </authorList>
    </citation>
    <scope>NUCLEOTIDE SEQUENCE [LARGE SCALE GENOMIC DNA]</scope>
    <source>
        <strain evidence="14 15">ATCC 33300</strain>
    </source>
</reference>
<evidence type="ECO:0000256" key="4">
    <source>
        <dbReference type="ARBA" id="ARBA00022692"/>
    </source>
</evidence>
<evidence type="ECO:0000259" key="13">
    <source>
        <dbReference type="Pfam" id="PF07715"/>
    </source>
</evidence>
<evidence type="ECO:0000256" key="5">
    <source>
        <dbReference type="ARBA" id="ARBA00022729"/>
    </source>
</evidence>